<dbReference type="Pfam" id="PF07993">
    <property type="entry name" value="NAD_binding_4"/>
    <property type="match status" value="1"/>
</dbReference>
<dbReference type="PANTHER" id="PTHR11011:SF45">
    <property type="entry name" value="FATTY ACYL-COA REDUCTASE CG8306-RELATED"/>
    <property type="match status" value="1"/>
</dbReference>
<protein>
    <submittedName>
        <fullName evidence="2">NAD-binding protein</fullName>
    </submittedName>
</protein>
<organism evidence="2 3">
    <name type="scientific">Leptospira interrogans str. 2006001854</name>
    <dbReference type="NCBI Taxonomy" id="1001590"/>
    <lineage>
        <taxon>Bacteria</taxon>
        <taxon>Pseudomonadati</taxon>
        <taxon>Spirochaetota</taxon>
        <taxon>Spirochaetia</taxon>
        <taxon>Leptospirales</taxon>
        <taxon>Leptospiraceae</taxon>
        <taxon>Leptospira</taxon>
    </lineage>
</organism>
<dbReference type="InterPro" id="IPR036291">
    <property type="entry name" value="NAD(P)-bd_dom_sf"/>
</dbReference>
<dbReference type="InterPro" id="IPR013120">
    <property type="entry name" value="FAR_NAD-bd"/>
</dbReference>
<dbReference type="Proteomes" id="UP000012128">
    <property type="component" value="Unassembled WGS sequence"/>
</dbReference>
<evidence type="ECO:0000313" key="2">
    <source>
        <dbReference type="EMBL" id="EMM81559.1"/>
    </source>
</evidence>
<dbReference type="InterPro" id="IPR026055">
    <property type="entry name" value="FAR"/>
</dbReference>
<dbReference type="AlphaFoldDB" id="M6GGC2"/>
<sequence length="373" mass="43994">MEYENYFCNWINWRFRNLFLRYINKEFSNDYKIIALCRRTSNISLILDSNVEIYYGNLSSINIDDEELGEILKNVDYVIHMAADVRWNAPLEESKKGNIDLTKSLISLVKKYNSNLKKFIYLSTAFVRAPKGNWEKTKYSNGEYFNNNYEFSKYEGENAIAISDLNYVIIRPSLILGDSKDGKILLYNGIYNVFRMICKGIMPFMVSENEAKIDIVPIDLVVQSIIDNLNDTVLEKKIIELVSAINSPKMSELFAIGKYELNEYRIKHNKEPIKLPKLITLDSYLRLYKNFILEEGSHHQKNFLNLIEAYIPYFNLIEYFEEDKSINRILFSYNEKYLRSIIQHWCNKNPSLSLSKEFTWKNERRRKVSSSIS</sequence>
<dbReference type="GO" id="GO:0080019">
    <property type="term" value="F:alcohol-forming very long-chain fatty acyl-CoA reductase activity"/>
    <property type="evidence" value="ECO:0007669"/>
    <property type="project" value="InterPro"/>
</dbReference>
<dbReference type="EMBL" id="AFLW02000126">
    <property type="protein sequence ID" value="EMM81559.1"/>
    <property type="molecule type" value="Genomic_DNA"/>
</dbReference>
<dbReference type="GO" id="GO:0035336">
    <property type="term" value="P:long-chain fatty-acyl-CoA metabolic process"/>
    <property type="evidence" value="ECO:0007669"/>
    <property type="project" value="TreeGrafter"/>
</dbReference>
<dbReference type="PANTHER" id="PTHR11011">
    <property type="entry name" value="MALE STERILITY PROTEIN 2-RELATED"/>
    <property type="match status" value="1"/>
</dbReference>
<comment type="caution">
    <text evidence="2">The sequence shown here is derived from an EMBL/GenBank/DDBJ whole genome shotgun (WGS) entry which is preliminary data.</text>
</comment>
<reference evidence="2 3" key="1">
    <citation type="submission" date="2013-01" db="EMBL/GenBank/DDBJ databases">
        <authorList>
            <person name="Harkins D.M."/>
            <person name="Durkin A.S."/>
            <person name="Brinkac L.M."/>
            <person name="Haft D.H."/>
            <person name="Selengut J.D."/>
            <person name="Sanka R."/>
            <person name="DePew J."/>
            <person name="Purushe J."/>
            <person name="Hospenthal D.R."/>
            <person name="Murray C.K."/>
            <person name="Pimentel G."/>
            <person name="Wasfy M."/>
            <person name="Parker T."/>
            <person name="Miller R.S."/>
            <person name="Vinetz J.M."/>
            <person name="Sutton G.G."/>
            <person name="Nierman W.C."/>
            <person name="Fouts D.E."/>
        </authorList>
    </citation>
    <scope>NUCLEOTIDE SEQUENCE [LARGE SCALE GENOMIC DNA]</scope>
    <source>
        <strain evidence="2 3">2006001854</strain>
    </source>
</reference>
<dbReference type="SUPFAM" id="SSF51735">
    <property type="entry name" value="NAD(P)-binding Rossmann-fold domains"/>
    <property type="match status" value="1"/>
</dbReference>
<gene>
    <name evidence="2" type="ORF">LEP1GSC037_0127</name>
</gene>
<dbReference type="Gene3D" id="3.40.50.720">
    <property type="entry name" value="NAD(P)-binding Rossmann-like Domain"/>
    <property type="match status" value="1"/>
</dbReference>
<feature type="domain" description="Thioester reductase (TE)" evidence="1">
    <location>
        <begin position="47"/>
        <end position="225"/>
    </location>
</feature>
<accession>M6GGC2</accession>
<proteinExistence type="predicted"/>
<evidence type="ECO:0000313" key="3">
    <source>
        <dbReference type="Proteomes" id="UP000012128"/>
    </source>
</evidence>
<evidence type="ECO:0000259" key="1">
    <source>
        <dbReference type="Pfam" id="PF07993"/>
    </source>
</evidence>
<name>M6GGC2_LEPIR</name>